<dbReference type="AlphaFoldDB" id="A0A0A9DZW6"/>
<sequence>MDGGLRWSRRSYLLILVLQEKQIDILVAGSNSIRSHSSLARSEEVWHRQLQL</sequence>
<reference evidence="1" key="1">
    <citation type="submission" date="2014-09" db="EMBL/GenBank/DDBJ databases">
        <authorList>
            <person name="Magalhaes I.L.F."/>
            <person name="Oliveira U."/>
            <person name="Santos F.R."/>
            <person name="Vidigal T.H.D.A."/>
            <person name="Brescovit A.D."/>
            <person name="Santos A.J."/>
        </authorList>
    </citation>
    <scope>NUCLEOTIDE SEQUENCE</scope>
    <source>
        <tissue evidence="1">Shoot tissue taken approximately 20 cm above the soil surface</tissue>
    </source>
</reference>
<proteinExistence type="predicted"/>
<organism evidence="1">
    <name type="scientific">Arundo donax</name>
    <name type="common">Giant reed</name>
    <name type="synonym">Donax arundinaceus</name>
    <dbReference type="NCBI Taxonomy" id="35708"/>
    <lineage>
        <taxon>Eukaryota</taxon>
        <taxon>Viridiplantae</taxon>
        <taxon>Streptophyta</taxon>
        <taxon>Embryophyta</taxon>
        <taxon>Tracheophyta</taxon>
        <taxon>Spermatophyta</taxon>
        <taxon>Magnoliopsida</taxon>
        <taxon>Liliopsida</taxon>
        <taxon>Poales</taxon>
        <taxon>Poaceae</taxon>
        <taxon>PACMAD clade</taxon>
        <taxon>Arundinoideae</taxon>
        <taxon>Arundineae</taxon>
        <taxon>Arundo</taxon>
    </lineage>
</organism>
<protein>
    <submittedName>
        <fullName evidence="1">Uncharacterized protein</fullName>
    </submittedName>
</protein>
<accession>A0A0A9DZW6</accession>
<name>A0A0A9DZW6_ARUDO</name>
<dbReference type="EMBL" id="GBRH01205632">
    <property type="protein sequence ID" value="JAD92263.1"/>
    <property type="molecule type" value="Transcribed_RNA"/>
</dbReference>
<evidence type="ECO:0000313" key="1">
    <source>
        <dbReference type="EMBL" id="JAD92263.1"/>
    </source>
</evidence>
<reference evidence="1" key="2">
    <citation type="journal article" date="2015" name="Data Brief">
        <title>Shoot transcriptome of the giant reed, Arundo donax.</title>
        <authorList>
            <person name="Barrero R.A."/>
            <person name="Guerrero F.D."/>
            <person name="Moolhuijzen P."/>
            <person name="Goolsby J.A."/>
            <person name="Tidwell J."/>
            <person name="Bellgard S.E."/>
            <person name="Bellgard M.I."/>
        </authorList>
    </citation>
    <scope>NUCLEOTIDE SEQUENCE</scope>
    <source>
        <tissue evidence="1">Shoot tissue taken approximately 20 cm above the soil surface</tissue>
    </source>
</reference>